<name>M5RW62_9BACT</name>
<evidence type="ECO:0000313" key="1">
    <source>
        <dbReference type="EMBL" id="EMI19637.1"/>
    </source>
</evidence>
<keyword evidence="2" id="KW-1185">Reference proteome</keyword>
<evidence type="ECO:0000313" key="2">
    <source>
        <dbReference type="Proteomes" id="UP000011991"/>
    </source>
</evidence>
<dbReference type="PATRIC" id="fig|1265738.3.peg.3447"/>
<gene>
    <name evidence="1" type="ORF">RMSM_03449</name>
</gene>
<organism evidence="1 2">
    <name type="scientific">Rhodopirellula maiorica SM1</name>
    <dbReference type="NCBI Taxonomy" id="1265738"/>
    <lineage>
        <taxon>Bacteria</taxon>
        <taxon>Pseudomonadati</taxon>
        <taxon>Planctomycetota</taxon>
        <taxon>Planctomycetia</taxon>
        <taxon>Pirellulales</taxon>
        <taxon>Pirellulaceae</taxon>
        <taxon>Novipirellula</taxon>
    </lineage>
</organism>
<reference evidence="1 2" key="1">
    <citation type="journal article" date="2013" name="Mar. Genomics">
        <title>Expression of sulfatases in Rhodopirellula baltica and the diversity of sulfatases in the genus Rhodopirellula.</title>
        <authorList>
            <person name="Wegner C.E."/>
            <person name="Richter-Heitmann T."/>
            <person name="Klindworth A."/>
            <person name="Klockow C."/>
            <person name="Richter M."/>
            <person name="Achstetter T."/>
            <person name="Glockner F.O."/>
            <person name="Harder J."/>
        </authorList>
    </citation>
    <scope>NUCLEOTIDE SEQUENCE [LARGE SCALE GENOMIC DNA]</scope>
    <source>
        <strain evidence="1 2">SM1</strain>
    </source>
</reference>
<proteinExistence type="predicted"/>
<comment type="caution">
    <text evidence="1">The sequence shown here is derived from an EMBL/GenBank/DDBJ whole genome shotgun (WGS) entry which is preliminary data.</text>
</comment>
<sequence>MIETRRHDRRLSQIHTATSQIINNHRLSSWDNHFHSHAHARFTPQVNNFGGRV</sequence>
<protein>
    <submittedName>
        <fullName evidence="1">Uncharacterized protein</fullName>
    </submittedName>
</protein>
<dbReference type="Proteomes" id="UP000011991">
    <property type="component" value="Unassembled WGS sequence"/>
</dbReference>
<accession>M5RW62</accession>
<dbReference type="EMBL" id="ANOG01000496">
    <property type="protein sequence ID" value="EMI19637.1"/>
    <property type="molecule type" value="Genomic_DNA"/>
</dbReference>
<dbReference type="AlphaFoldDB" id="M5RW62"/>